<keyword evidence="3" id="KW-1185">Reference proteome</keyword>
<evidence type="ECO:0000256" key="1">
    <source>
        <dbReference type="SAM" id="SignalP"/>
    </source>
</evidence>
<dbReference type="InParanoid" id="A0A158NHK0"/>
<feature type="chain" id="PRO_5007629149" description="Corticotropin-releasing factor domain-containing protein" evidence="1">
    <location>
        <begin position="23"/>
        <end position="111"/>
    </location>
</feature>
<dbReference type="OrthoDB" id="6514900at2759"/>
<protein>
    <recommendedName>
        <fullName evidence="4">Corticotropin-releasing factor domain-containing protein</fullName>
    </recommendedName>
</protein>
<dbReference type="KEGG" id="acep:105620111"/>
<gene>
    <name evidence="2" type="primary">105620111</name>
</gene>
<organism evidence="2 3">
    <name type="scientific">Atta cephalotes</name>
    <name type="common">Leafcutter ant</name>
    <dbReference type="NCBI Taxonomy" id="12957"/>
    <lineage>
        <taxon>Eukaryota</taxon>
        <taxon>Metazoa</taxon>
        <taxon>Ecdysozoa</taxon>
        <taxon>Arthropoda</taxon>
        <taxon>Hexapoda</taxon>
        <taxon>Insecta</taxon>
        <taxon>Pterygota</taxon>
        <taxon>Neoptera</taxon>
        <taxon>Endopterygota</taxon>
        <taxon>Hymenoptera</taxon>
        <taxon>Apocrita</taxon>
        <taxon>Aculeata</taxon>
        <taxon>Formicoidea</taxon>
        <taxon>Formicidae</taxon>
        <taxon>Myrmicinae</taxon>
        <taxon>Atta</taxon>
    </lineage>
</organism>
<reference evidence="2" key="2">
    <citation type="submission" date="2016-04" db="UniProtKB">
        <authorList>
            <consortium name="EnsemblMetazoa"/>
        </authorList>
    </citation>
    <scope>IDENTIFICATION</scope>
</reference>
<keyword evidence="1" id="KW-0732">Signal</keyword>
<accession>A0A158NHK0</accession>
<dbReference type="EMBL" id="ADTU01015875">
    <property type="status" value="NOT_ANNOTATED_CDS"/>
    <property type="molecule type" value="Genomic_DNA"/>
</dbReference>
<evidence type="ECO:0000313" key="2">
    <source>
        <dbReference type="EnsemblMetazoa" id="XP_012057008.1"/>
    </source>
</evidence>
<name>A0A158NHK0_ATTCE</name>
<proteinExistence type="predicted"/>
<sequence>MRYLSMTICVLVTFALPKSIYGHPATDSRSILNMLESHVSKLEIISKPKAISTLIQQKNLSIPTKSRQRRLSDQRLAELETLMSLSKLVSQSLVATSGHEQPDPRIIGRRK</sequence>
<evidence type="ECO:0008006" key="4">
    <source>
        <dbReference type="Google" id="ProtNLM"/>
    </source>
</evidence>
<feature type="signal peptide" evidence="1">
    <location>
        <begin position="1"/>
        <end position="22"/>
    </location>
</feature>
<dbReference type="Proteomes" id="UP000005205">
    <property type="component" value="Unassembled WGS sequence"/>
</dbReference>
<dbReference type="EnsemblMetazoa" id="XM_012201618.1">
    <property type="protein sequence ID" value="XP_012057008.1"/>
    <property type="gene ID" value="LOC105620111"/>
</dbReference>
<dbReference type="AlphaFoldDB" id="A0A158NHK0"/>
<reference evidence="3" key="1">
    <citation type="journal article" date="2011" name="PLoS Genet.">
        <title>The genome sequence of the leaf-cutter ant Atta cephalotes reveals insights into its obligate symbiotic lifestyle.</title>
        <authorList>
            <person name="Suen G."/>
            <person name="Teiling C."/>
            <person name="Li L."/>
            <person name="Holt C."/>
            <person name="Abouheif E."/>
            <person name="Bornberg-Bauer E."/>
            <person name="Bouffard P."/>
            <person name="Caldera E.J."/>
            <person name="Cash E."/>
            <person name="Cavanaugh A."/>
            <person name="Denas O."/>
            <person name="Elhaik E."/>
            <person name="Fave M.J."/>
            <person name="Gadau J."/>
            <person name="Gibson J.D."/>
            <person name="Graur D."/>
            <person name="Grubbs K.J."/>
            <person name="Hagen D.E."/>
            <person name="Harkins T.T."/>
            <person name="Helmkampf M."/>
            <person name="Hu H."/>
            <person name="Johnson B.R."/>
            <person name="Kim J."/>
            <person name="Marsh S.E."/>
            <person name="Moeller J.A."/>
            <person name="Munoz-Torres M.C."/>
            <person name="Murphy M.C."/>
            <person name="Naughton M.C."/>
            <person name="Nigam S."/>
            <person name="Overson R."/>
            <person name="Rajakumar R."/>
            <person name="Reese J.T."/>
            <person name="Scott J.J."/>
            <person name="Smith C.R."/>
            <person name="Tao S."/>
            <person name="Tsutsui N.D."/>
            <person name="Viljakainen L."/>
            <person name="Wissler L."/>
            <person name="Yandell M.D."/>
            <person name="Zimmer F."/>
            <person name="Taylor J."/>
            <person name="Slater S.C."/>
            <person name="Clifton S.W."/>
            <person name="Warren W.C."/>
            <person name="Elsik C.G."/>
            <person name="Smith C.D."/>
            <person name="Weinstock G.M."/>
            <person name="Gerardo N.M."/>
            <person name="Currie C.R."/>
        </authorList>
    </citation>
    <scope>NUCLEOTIDE SEQUENCE [LARGE SCALE GENOMIC DNA]</scope>
</reference>
<evidence type="ECO:0000313" key="3">
    <source>
        <dbReference type="Proteomes" id="UP000005205"/>
    </source>
</evidence>